<feature type="domain" description="Phage capsid-like C-terminal" evidence="2">
    <location>
        <begin position="179"/>
        <end position="452"/>
    </location>
</feature>
<dbReference type="Pfam" id="PF05065">
    <property type="entry name" value="Phage_capsid"/>
    <property type="match status" value="1"/>
</dbReference>
<reference evidence="3 4" key="1">
    <citation type="submission" date="2016-08" db="EMBL/GenBank/DDBJ databases">
        <title>Whole genome sequence of Mesorhizobium sp. strain UASWS1009 isolated from industrial sewage.</title>
        <authorList>
            <person name="Crovadore J."/>
            <person name="Calmin G."/>
            <person name="Chablais R."/>
            <person name="Cochard B."/>
            <person name="Lefort F."/>
        </authorList>
    </citation>
    <scope>NUCLEOTIDE SEQUENCE [LARGE SCALE GENOMIC DNA]</scope>
    <source>
        <strain evidence="3 4">UASWS1009</strain>
    </source>
</reference>
<keyword evidence="4" id="KW-1185">Reference proteome</keyword>
<comment type="caution">
    <text evidence="3">The sequence shown here is derived from an EMBL/GenBank/DDBJ whole genome shotgun (WGS) entry which is preliminary data.</text>
</comment>
<dbReference type="Gene3D" id="3.30.2400.10">
    <property type="entry name" value="Major capsid protein gp5"/>
    <property type="match status" value="1"/>
</dbReference>
<dbReference type="RefSeq" id="WP_024922443.1">
    <property type="nucleotide sequence ID" value="NZ_MDEO01000036.1"/>
</dbReference>
<sequence>MPELKDVLDDVQREMKKFGEDTKSAQESMMKDLKEVRELAEKAGKAAGDGTQLKSDLDALSRGVEEKHAAIEAKVKDILEKAAKEADAILEIQKKIGRPGGGGTSDDQAKFLKEALDFKRVAMSRRGELKTTTILKPEDVNADEYKAYQEAFRMSLRRQENQLSQDEQKAMLVGSDPDGGYLVPTQTSSRIITKVWETSPIDELAYHESVSTDALEIAIDADEAGAGWVGETELRPETSTPQTGVQRIPVHEIYAKPKATQQLLEDAGIDVEAWLASKVADKFGRMRATAFIIGNGIKKPRGILTYPAGSNGVRGTILQVKSGHATQLTPDGLITLTFSIKDKYLANANWLMKRGTVGAVLLFKDAQGQYIWRPGLQAGAPSILLSYNVRRADDMPTVGAGTLPVAFGDFRAGYTVVDRLGIRTLRDPYSSKPFVEFYTRQRVGGDVVDFEAYALQVVGT</sequence>
<accession>A0A1C2DD78</accession>
<gene>
    <name evidence="3" type="ORF">QV13_24170</name>
</gene>
<dbReference type="SUPFAM" id="SSF56563">
    <property type="entry name" value="Major capsid protein gp5"/>
    <property type="match status" value="1"/>
</dbReference>
<evidence type="ECO:0000313" key="3">
    <source>
        <dbReference type="EMBL" id="OCX12697.1"/>
    </source>
</evidence>
<dbReference type="Proteomes" id="UP000094412">
    <property type="component" value="Unassembled WGS sequence"/>
</dbReference>
<dbReference type="Gene3D" id="3.30.2320.10">
    <property type="entry name" value="hypothetical protein PF0899 domain"/>
    <property type="match status" value="1"/>
</dbReference>
<dbReference type="AlphaFoldDB" id="A0A1C2DD78"/>
<dbReference type="InterPro" id="IPR054612">
    <property type="entry name" value="Phage_capsid-like_C"/>
</dbReference>
<dbReference type="OrthoDB" id="9786516at2"/>
<evidence type="ECO:0000313" key="4">
    <source>
        <dbReference type="Proteomes" id="UP000094412"/>
    </source>
</evidence>
<comment type="subcellular location">
    <subcellularLocation>
        <location evidence="1">Virion</location>
    </subcellularLocation>
</comment>
<dbReference type="InterPro" id="IPR024455">
    <property type="entry name" value="Phage_capsid"/>
</dbReference>
<dbReference type="NCBIfam" id="TIGR01554">
    <property type="entry name" value="major_cap_HK97"/>
    <property type="match status" value="1"/>
</dbReference>
<dbReference type="STRING" id="1566387.QV13_24170"/>
<evidence type="ECO:0000259" key="2">
    <source>
        <dbReference type="Pfam" id="PF05065"/>
    </source>
</evidence>
<name>A0A1C2DD78_9HYPH</name>
<protein>
    <submittedName>
        <fullName evidence="3">Capsid protein</fullName>
    </submittedName>
</protein>
<organism evidence="3 4">
    <name type="scientific">Mesorhizobium hungaricum</name>
    <dbReference type="NCBI Taxonomy" id="1566387"/>
    <lineage>
        <taxon>Bacteria</taxon>
        <taxon>Pseudomonadati</taxon>
        <taxon>Pseudomonadota</taxon>
        <taxon>Alphaproteobacteria</taxon>
        <taxon>Hyphomicrobiales</taxon>
        <taxon>Phyllobacteriaceae</taxon>
        <taxon>Mesorhizobium</taxon>
    </lineage>
</organism>
<evidence type="ECO:0000256" key="1">
    <source>
        <dbReference type="ARBA" id="ARBA00004328"/>
    </source>
</evidence>
<proteinExistence type="predicted"/>
<dbReference type="EMBL" id="MDEO01000036">
    <property type="protein sequence ID" value="OCX12697.1"/>
    <property type="molecule type" value="Genomic_DNA"/>
</dbReference>